<evidence type="ECO:0000259" key="5">
    <source>
        <dbReference type="PROSITE" id="PS50002"/>
    </source>
</evidence>
<dbReference type="InterPro" id="IPR011993">
    <property type="entry name" value="PH-like_dom_sf"/>
</dbReference>
<feature type="compositionally biased region" description="Basic and acidic residues" evidence="4">
    <location>
        <begin position="611"/>
        <end position="623"/>
    </location>
</feature>
<feature type="region of interest" description="Disordered" evidence="4">
    <location>
        <begin position="1"/>
        <end position="91"/>
    </location>
</feature>
<dbReference type="InterPro" id="IPR041418">
    <property type="entry name" value="SAM_3"/>
</dbReference>
<feature type="compositionally biased region" description="Basic and acidic residues" evidence="4">
    <location>
        <begin position="632"/>
        <end position="650"/>
    </location>
</feature>
<feature type="compositionally biased region" description="Basic and acidic residues" evidence="4">
    <location>
        <begin position="888"/>
        <end position="901"/>
    </location>
</feature>
<feature type="compositionally biased region" description="Polar residues" evidence="4">
    <location>
        <begin position="653"/>
        <end position="664"/>
    </location>
</feature>
<feature type="compositionally biased region" description="Basic and acidic residues" evidence="4">
    <location>
        <begin position="822"/>
        <end position="853"/>
    </location>
</feature>
<dbReference type="PANTHER" id="PTHR12287">
    <property type="entry name" value="EPIDERMAL GROWTH FACTOR RECEPTOR KINASE SUBSTRATE EPS8-RELATED PROTEIN"/>
    <property type="match status" value="1"/>
</dbReference>
<dbReference type="Gene3D" id="2.30.30.40">
    <property type="entry name" value="SH3 Domains"/>
    <property type="match status" value="1"/>
</dbReference>
<dbReference type="InterPro" id="IPR013625">
    <property type="entry name" value="PTB"/>
</dbReference>
<feature type="region of interest" description="Disordered" evidence="4">
    <location>
        <begin position="783"/>
        <end position="913"/>
    </location>
</feature>
<dbReference type="InterPro" id="IPR013761">
    <property type="entry name" value="SAM/pointed_sf"/>
</dbReference>
<evidence type="ECO:0000256" key="2">
    <source>
        <dbReference type="ARBA" id="ARBA00022443"/>
    </source>
</evidence>
<gene>
    <name evidence="7" type="primary">LOC106809006</name>
</gene>
<evidence type="ECO:0000256" key="4">
    <source>
        <dbReference type="SAM" id="MobiDB-lite"/>
    </source>
</evidence>
<dbReference type="PROSITE" id="PS50002">
    <property type="entry name" value="SH3"/>
    <property type="match status" value="1"/>
</dbReference>
<feature type="compositionally biased region" description="Low complexity" evidence="4">
    <location>
        <begin position="108"/>
        <end position="121"/>
    </location>
</feature>
<protein>
    <submittedName>
        <fullName evidence="7">Epidermal growth factor receptor kinase substrate 8-like</fullName>
    </submittedName>
</protein>
<dbReference type="InterPro" id="IPR001452">
    <property type="entry name" value="SH3_domain"/>
</dbReference>
<dbReference type="GeneID" id="106809006"/>
<dbReference type="SUPFAM" id="SSF50044">
    <property type="entry name" value="SH3-domain"/>
    <property type="match status" value="1"/>
</dbReference>
<name>A0ABM1E5G0_PRICU</name>
<dbReference type="Pfam" id="PF08416">
    <property type="entry name" value="PTB"/>
    <property type="match status" value="1"/>
</dbReference>
<feature type="compositionally biased region" description="Basic and acidic residues" evidence="4">
    <location>
        <begin position="45"/>
        <end position="54"/>
    </location>
</feature>
<dbReference type="Pfam" id="PF22975">
    <property type="entry name" value="EPS8_2nd"/>
    <property type="match status" value="1"/>
</dbReference>
<keyword evidence="6" id="KW-1185">Reference proteome</keyword>
<evidence type="ECO:0000313" key="7">
    <source>
        <dbReference type="RefSeq" id="XP_014667431.1"/>
    </source>
</evidence>
<organism evidence="6 7">
    <name type="scientific">Priapulus caudatus</name>
    <name type="common">Priapulid worm</name>
    <dbReference type="NCBI Taxonomy" id="37621"/>
    <lineage>
        <taxon>Eukaryota</taxon>
        <taxon>Metazoa</taxon>
        <taxon>Ecdysozoa</taxon>
        <taxon>Scalidophora</taxon>
        <taxon>Priapulida</taxon>
        <taxon>Priapulimorpha</taxon>
        <taxon>Priapulimorphida</taxon>
        <taxon>Priapulidae</taxon>
        <taxon>Priapulus</taxon>
    </lineage>
</organism>
<dbReference type="InterPro" id="IPR039801">
    <property type="entry name" value="EPS8-like"/>
</dbReference>
<dbReference type="Proteomes" id="UP000695022">
    <property type="component" value="Unplaced"/>
</dbReference>
<feature type="compositionally biased region" description="Basic and acidic residues" evidence="4">
    <location>
        <begin position="787"/>
        <end position="796"/>
    </location>
</feature>
<evidence type="ECO:0000256" key="3">
    <source>
        <dbReference type="PROSITE-ProRule" id="PRU00192"/>
    </source>
</evidence>
<dbReference type="InterPro" id="IPR055093">
    <property type="entry name" value="EPS8_2nd"/>
</dbReference>
<dbReference type="PANTHER" id="PTHR12287:SF23">
    <property type="entry name" value="AROUSER, ISOFORM A-RELATED"/>
    <property type="match status" value="1"/>
</dbReference>
<feature type="compositionally biased region" description="Basic and acidic residues" evidence="4">
    <location>
        <begin position="557"/>
        <end position="574"/>
    </location>
</feature>
<dbReference type="InterPro" id="IPR036028">
    <property type="entry name" value="SH3-like_dom_sf"/>
</dbReference>
<feature type="region of interest" description="Disordered" evidence="4">
    <location>
        <begin position="315"/>
        <end position="343"/>
    </location>
</feature>
<keyword evidence="2 3" id="KW-0728">SH3 domain</keyword>
<feature type="region of interest" description="Disordered" evidence="4">
    <location>
        <begin position="379"/>
        <end position="401"/>
    </location>
</feature>
<reference evidence="7" key="1">
    <citation type="submission" date="2025-08" db="UniProtKB">
        <authorList>
            <consortium name="RefSeq"/>
        </authorList>
    </citation>
    <scope>IDENTIFICATION</scope>
</reference>
<dbReference type="SUPFAM" id="SSF50729">
    <property type="entry name" value="PH domain-like"/>
    <property type="match status" value="1"/>
</dbReference>
<sequence>MAGKVYDRDGRGDRGTPSMMPGVHTSGAYSDYDGHSRYSNGYHDAYVRRTDHSPRSAYTYQEPYSRRPDDAQSARSEPYRHDPYVREPMSYRRDERYSNNQMARQSGVVVNGNGTSGYVSSDQQSNVSRDEDAHTYPQNRRHCHRSQAVGAQRRVIRVFTLSSLPGLLFPADGMRKLKLMEKSIGIWTRAMLLRLERKWIVICDYENGDVVERFPINLVQEPSAVVSTDPKEMYNNIVLFTVQGEPKQKNYSPRRNAHGGLPGSVLRRCSAQDIVDEVRRIKVGKGLKGRRGQLPVHVAPSGLPEAQYNGTSMYSAQNQSKTMQRSEVRQNSGSGIRDWDNDSLTSDNTERDVIMLNHCFDDIERFIAKLQQASAAYRELERRRRTRKSKKKGQGDGMLAIRARPPPEHEFIDVFQKFKLAFILLAKLKNQIHDPNAPELVHFLFTPLALIVDACRDSNYAVNLPVHVVAPLLTLKSVDMLQNCLTSKESELWESLGEAWTVPRQLYKGYVHPYHPVFADGWSPGIEIDDRDRVASQAATTARITHGDDIWKAQNEAEERQQHYARYDDRDSRYSHQPSQERYGSEIRYDQAPPPDRLRGPESGLVPTHGTRRDTRRSDREATTSRQLTITADRRAEPRFDARHSEERFYDGQGQTSRHGSQYESRPPPPADHRRSHMSSSHVMHERAKQQMDDPLDRTRRNFDETQSSFLKQLRHASGKAYEVTYDRVGKNEKELTVSKGEFLEILDDTRNWWKARNAYGRIGHVPYTILKAYVETDTGYNYMHAGEPEPEKDYETPSPPPAPAPPTPPPMMTKPPPTADVRAERVSHKVPQRKPDPILRGKSEQTPRRASDDPASESDSVPERRPEVDWINAPIRETQLRSVPDLVPERSPRDSPERKLAASPTMRPVAPPIRIPEKKPVVAALEEEAEKIADDSQQDRLRDELKQKMLLSPHKLNIRRTALASSSISGTSRPDQVQQWLKEKQFNGSVRDLLDGLDGASLFMLKASELEQYCGKVEGRRLYSQLQLQKNISGYQTISSRELDTLLHIRRQEIDEL</sequence>
<feature type="domain" description="SH3" evidence="5">
    <location>
        <begin position="717"/>
        <end position="776"/>
    </location>
</feature>
<feature type="compositionally biased region" description="Basic and acidic residues" evidence="4">
    <location>
        <begin position="64"/>
        <end position="91"/>
    </location>
</feature>
<feature type="region of interest" description="Disordered" evidence="4">
    <location>
        <begin position="108"/>
        <end position="138"/>
    </location>
</feature>
<feature type="compositionally biased region" description="Basic and acidic residues" evidence="4">
    <location>
        <begin position="683"/>
        <end position="694"/>
    </location>
</feature>
<dbReference type="Pfam" id="PF18016">
    <property type="entry name" value="SAM_3"/>
    <property type="match status" value="1"/>
</dbReference>
<evidence type="ECO:0000313" key="6">
    <source>
        <dbReference type="Proteomes" id="UP000695022"/>
    </source>
</evidence>
<dbReference type="SMART" id="SM00326">
    <property type="entry name" value="SH3"/>
    <property type="match status" value="1"/>
</dbReference>
<dbReference type="RefSeq" id="XP_014667431.1">
    <property type="nucleotide sequence ID" value="XM_014811945.1"/>
</dbReference>
<accession>A0ABM1E5G0</accession>
<dbReference type="Gene3D" id="1.10.150.50">
    <property type="entry name" value="Transcription Factor, Ets-1"/>
    <property type="match status" value="1"/>
</dbReference>
<evidence type="ECO:0000256" key="1">
    <source>
        <dbReference type="ARBA" id="ARBA00006197"/>
    </source>
</evidence>
<feature type="compositionally biased region" description="Basic and acidic residues" evidence="4">
    <location>
        <begin position="1"/>
        <end position="14"/>
    </location>
</feature>
<feature type="region of interest" description="Disordered" evidence="4">
    <location>
        <begin position="557"/>
        <end position="694"/>
    </location>
</feature>
<proteinExistence type="inferred from homology"/>
<feature type="compositionally biased region" description="Polar residues" evidence="4">
    <location>
        <begin position="315"/>
        <end position="334"/>
    </location>
</feature>
<comment type="similarity">
    <text evidence="1">Belongs to the EPS8 family.</text>
</comment>
<dbReference type="Gene3D" id="2.30.29.30">
    <property type="entry name" value="Pleckstrin-homology domain (PH domain)/Phosphotyrosine-binding domain (PTB)"/>
    <property type="match status" value="1"/>
</dbReference>
<feature type="compositionally biased region" description="Pro residues" evidence="4">
    <location>
        <begin position="798"/>
        <end position="819"/>
    </location>
</feature>
<dbReference type="Pfam" id="PF00018">
    <property type="entry name" value="SH3_1"/>
    <property type="match status" value="1"/>
</dbReference>
<feature type="compositionally biased region" description="Basic residues" evidence="4">
    <location>
        <begin position="383"/>
        <end position="392"/>
    </location>
</feature>